<dbReference type="EMBL" id="WHOB01000083">
    <property type="protein sequence ID" value="NOU82605.1"/>
    <property type="molecule type" value="Genomic_DNA"/>
</dbReference>
<dbReference type="Proteomes" id="UP000596857">
    <property type="component" value="Unassembled WGS sequence"/>
</dbReference>
<evidence type="ECO:0000313" key="3">
    <source>
        <dbReference type="EMBL" id="NOU82605.1"/>
    </source>
</evidence>
<evidence type="ECO:0000256" key="1">
    <source>
        <dbReference type="SAM" id="MobiDB-lite"/>
    </source>
</evidence>
<sequence length="499" mass="54115">MTERRVSSLSSSSLIDQIKYEHEKRNSSGKSAAGFLSRRRVRSTVQEWARMLLLTAAVLGLYLWRGGESLLLLLTAGIIVMSGGLLMHLCGPRRVAVLRTITPARPSAGDTVTVKVQISFVSKIPLPWIVVADYWSEGSHQELLFPGFRRSFTYSYELKSVPRGVHQLYGCGVTWGDLPGLFTGGCQPGGKESFKVLPKALYLAGSLPDNRVMPGDRMLPGRGKQGSAEAADIRDYAPGDPLSRIHWKNSARKGTLQSRVPEREAGQMTCIVLANSPEDYEVPYGALVPRGQRGTVMPAFERAVSAAMGLLLSAERSSSYLQLFSGGWPEGMARHEGLGQIPGRVQDLLTEISPSGSQSLSRLLEDASRGWIPGMTVSVITGRLEEESARTLARFLVQGIKVELYYVWDQPSPGGGPAEDPVRSSTGTKEAREGFPEPIESYPAVKYSPGSGGKQRTSGTIAGSLMRLGARIHCLNDVSPAQGYKGAEYYGYPGQPTSH</sequence>
<feature type="region of interest" description="Disordered" evidence="1">
    <location>
        <begin position="413"/>
        <end position="434"/>
    </location>
</feature>
<evidence type="ECO:0000313" key="4">
    <source>
        <dbReference type="Proteomes" id="UP000596857"/>
    </source>
</evidence>
<name>A0ABX1YNG7_9BACL</name>
<feature type="transmembrane region" description="Helical" evidence="2">
    <location>
        <begin position="70"/>
        <end position="90"/>
    </location>
</feature>
<keyword evidence="2" id="KW-0812">Transmembrane</keyword>
<feature type="transmembrane region" description="Helical" evidence="2">
    <location>
        <begin position="48"/>
        <end position="64"/>
    </location>
</feature>
<dbReference type="RefSeq" id="WP_171719927.1">
    <property type="nucleotide sequence ID" value="NZ_WHOB01000083.1"/>
</dbReference>
<evidence type="ECO:0000256" key="2">
    <source>
        <dbReference type="SAM" id="Phobius"/>
    </source>
</evidence>
<keyword evidence="4" id="KW-1185">Reference proteome</keyword>
<proteinExistence type="predicted"/>
<dbReference type="PANTHER" id="PTHR34351:SF2">
    <property type="entry name" value="DUF58 DOMAIN-CONTAINING PROTEIN"/>
    <property type="match status" value="1"/>
</dbReference>
<gene>
    <name evidence="3" type="ORF">GC101_27455</name>
</gene>
<dbReference type="PANTHER" id="PTHR34351">
    <property type="entry name" value="SLR1927 PROTEIN-RELATED"/>
    <property type="match status" value="1"/>
</dbReference>
<keyword evidence="2" id="KW-1133">Transmembrane helix</keyword>
<protein>
    <submittedName>
        <fullName evidence="3">DUF58 domain-containing protein</fullName>
    </submittedName>
</protein>
<organism evidence="3 4">
    <name type="scientific">Paenibacillus phytohabitans</name>
    <dbReference type="NCBI Taxonomy" id="2654978"/>
    <lineage>
        <taxon>Bacteria</taxon>
        <taxon>Bacillati</taxon>
        <taxon>Bacillota</taxon>
        <taxon>Bacilli</taxon>
        <taxon>Bacillales</taxon>
        <taxon>Paenibacillaceae</taxon>
        <taxon>Paenibacillus</taxon>
    </lineage>
</organism>
<comment type="caution">
    <text evidence="3">The sequence shown here is derived from an EMBL/GenBank/DDBJ whole genome shotgun (WGS) entry which is preliminary data.</text>
</comment>
<accession>A0ABX1YNG7</accession>
<keyword evidence="2" id="KW-0472">Membrane</keyword>
<reference evidence="3 4" key="1">
    <citation type="submission" date="2019-10" db="EMBL/GenBank/DDBJ databases">
        <title>Description of Paenibacillus terricola sp. nov.</title>
        <authorList>
            <person name="Carlier A."/>
            <person name="Qi S."/>
        </authorList>
    </citation>
    <scope>NUCLEOTIDE SEQUENCE [LARGE SCALE GENOMIC DNA]</scope>
    <source>
        <strain evidence="3 4">LMG 31459</strain>
    </source>
</reference>